<protein>
    <submittedName>
        <fullName evidence="1">Uncharacterized protein</fullName>
    </submittedName>
</protein>
<organism evidence="1 2">
    <name type="scientific">Halocatena salina</name>
    <dbReference type="NCBI Taxonomy" id="2934340"/>
    <lineage>
        <taxon>Archaea</taxon>
        <taxon>Methanobacteriati</taxon>
        <taxon>Methanobacteriota</taxon>
        <taxon>Stenosarchaea group</taxon>
        <taxon>Halobacteria</taxon>
        <taxon>Halobacteriales</taxon>
        <taxon>Natronomonadaceae</taxon>
        <taxon>Halocatena</taxon>
    </lineage>
</organism>
<dbReference type="KEGG" id="haad:MW046_16800"/>
<dbReference type="GeneID" id="71929741"/>
<sequence>MTTELRVRGVADTKADLDAVDAQRVQDNVNVQFHGDLTTSSRDRTGHPACELRV</sequence>
<dbReference type="AlphaFoldDB" id="A0A8U0A686"/>
<reference evidence="1" key="1">
    <citation type="submission" date="2022-04" db="EMBL/GenBank/DDBJ databases">
        <title>Halocatena sp. nov., isolated from a salt lake.</title>
        <authorList>
            <person name="Cui H.-L."/>
        </authorList>
    </citation>
    <scope>NUCLEOTIDE SEQUENCE</scope>
    <source>
        <strain evidence="1">AD-1</strain>
        <plasmid evidence="1">unnamed2</plasmid>
    </source>
</reference>
<dbReference type="EMBL" id="CP096021">
    <property type="protein sequence ID" value="UPM44691.1"/>
    <property type="molecule type" value="Genomic_DNA"/>
</dbReference>
<evidence type="ECO:0000313" key="1">
    <source>
        <dbReference type="EMBL" id="UPM44691.1"/>
    </source>
</evidence>
<name>A0A8U0A686_9EURY</name>
<keyword evidence="1" id="KW-0614">Plasmid</keyword>
<gene>
    <name evidence="1" type="ORF">MW046_16800</name>
</gene>
<keyword evidence="2" id="KW-1185">Reference proteome</keyword>
<accession>A0A8U0A686</accession>
<evidence type="ECO:0000313" key="2">
    <source>
        <dbReference type="Proteomes" id="UP000831768"/>
    </source>
</evidence>
<geneLocation type="plasmid" evidence="1 2">
    <name>unnamed2</name>
</geneLocation>
<dbReference type="Proteomes" id="UP000831768">
    <property type="component" value="Plasmid unnamed2"/>
</dbReference>
<proteinExistence type="predicted"/>
<dbReference type="RefSeq" id="WP_247995345.1">
    <property type="nucleotide sequence ID" value="NZ_CP096021.1"/>
</dbReference>